<accession>A0ABW5LXD8</accession>
<evidence type="ECO:0000313" key="2">
    <source>
        <dbReference type="EMBL" id="MFD2569435.1"/>
    </source>
</evidence>
<dbReference type="GO" id="GO:0016757">
    <property type="term" value="F:glycosyltransferase activity"/>
    <property type="evidence" value="ECO:0007669"/>
    <property type="project" value="UniProtKB-KW"/>
</dbReference>
<keyword evidence="3" id="KW-1185">Reference proteome</keyword>
<reference evidence="3" key="1">
    <citation type="journal article" date="2019" name="Int. J. Syst. Evol. Microbiol.">
        <title>The Global Catalogue of Microorganisms (GCM) 10K type strain sequencing project: providing services to taxonomists for standard genome sequencing and annotation.</title>
        <authorList>
            <consortium name="The Broad Institute Genomics Platform"/>
            <consortium name="The Broad Institute Genome Sequencing Center for Infectious Disease"/>
            <person name="Wu L."/>
            <person name="Ma J."/>
        </authorList>
    </citation>
    <scope>NUCLEOTIDE SEQUENCE [LARGE SCALE GENOMIC DNA]</scope>
    <source>
        <strain evidence="3">KCTC 42805</strain>
    </source>
</reference>
<protein>
    <submittedName>
        <fullName evidence="2">Glycosyltransferase family 4 protein</fullName>
        <ecNumber evidence="2">2.4.-.-</ecNumber>
    </submittedName>
</protein>
<dbReference type="InterPro" id="IPR001296">
    <property type="entry name" value="Glyco_trans_1"/>
</dbReference>
<dbReference type="EMBL" id="JBHULN010000001">
    <property type="protein sequence ID" value="MFD2569435.1"/>
    <property type="molecule type" value="Genomic_DNA"/>
</dbReference>
<organism evidence="2 3">
    <name type="scientific">Spirosoma soli</name>
    <dbReference type="NCBI Taxonomy" id="1770529"/>
    <lineage>
        <taxon>Bacteria</taxon>
        <taxon>Pseudomonadati</taxon>
        <taxon>Bacteroidota</taxon>
        <taxon>Cytophagia</taxon>
        <taxon>Cytophagales</taxon>
        <taxon>Cytophagaceae</taxon>
        <taxon>Spirosoma</taxon>
    </lineage>
</organism>
<dbReference type="RefSeq" id="WP_381518447.1">
    <property type="nucleotide sequence ID" value="NZ_JBHULN010000001.1"/>
</dbReference>
<name>A0ABW5LXD8_9BACT</name>
<dbReference type="SUPFAM" id="SSF53756">
    <property type="entry name" value="UDP-Glycosyltransferase/glycogen phosphorylase"/>
    <property type="match status" value="1"/>
</dbReference>
<proteinExistence type="predicted"/>
<feature type="domain" description="Glycosyl transferase family 1" evidence="1">
    <location>
        <begin position="220"/>
        <end position="381"/>
    </location>
</feature>
<dbReference type="Proteomes" id="UP001597469">
    <property type="component" value="Unassembled WGS sequence"/>
</dbReference>
<sequence>MKIAVWHNVPSGGSKRALYYHLKGLKERGHTIEIWTTPQADSEYLDFSSLGPIHVVPLPPPQQVVPFKDRFGYFVFRQDSYMRQMQIHSALCAEQMQAGGFDVLFANSCMVYAAPYIGRFIKIPSLLYLAEPSRHLYEANPILPWMAPDAMHSWTSLSYWRMLINDFWRERRFRVLVREERTNLLAFRKVLVNSLFSVETCLRVYGKSTEVGYLGVDTSIFKHLNLPRQKFVICTGSFQARKDPAFIIESLQQVKASKRPALVWVANYTDAAFEAQMRALAKQSGVELILRKMVSDEELVSLLNQASAFVYAAQLEPFGLAPLEASACGLPVVAVAEGGIRETVVHQQNGLLVSRSTRQMGRAIERLLDDEPLWQQLSTQALELIENQWSMRHCIDRIETALYDTAMLVKQPTVE</sequence>
<dbReference type="Gene3D" id="3.40.50.2000">
    <property type="entry name" value="Glycogen Phosphorylase B"/>
    <property type="match status" value="2"/>
</dbReference>
<dbReference type="Pfam" id="PF00534">
    <property type="entry name" value="Glycos_transf_1"/>
    <property type="match status" value="1"/>
</dbReference>
<gene>
    <name evidence="2" type="ORF">ACFSUS_02245</name>
</gene>
<comment type="caution">
    <text evidence="2">The sequence shown here is derived from an EMBL/GenBank/DDBJ whole genome shotgun (WGS) entry which is preliminary data.</text>
</comment>
<keyword evidence="2" id="KW-0328">Glycosyltransferase</keyword>
<keyword evidence="2" id="KW-0808">Transferase</keyword>
<dbReference type="PANTHER" id="PTHR45947:SF3">
    <property type="entry name" value="SULFOQUINOVOSYL TRANSFERASE SQD2"/>
    <property type="match status" value="1"/>
</dbReference>
<dbReference type="CDD" id="cd03801">
    <property type="entry name" value="GT4_PimA-like"/>
    <property type="match status" value="1"/>
</dbReference>
<evidence type="ECO:0000313" key="3">
    <source>
        <dbReference type="Proteomes" id="UP001597469"/>
    </source>
</evidence>
<dbReference type="InterPro" id="IPR050194">
    <property type="entry name" value="Glycosyltransferase_grp1"/>
</dbReference>
<evidence type="ECO:0000259" key="1">
    <source>
        <dbReference type="Pfam" id="PF00534"/>
    </source>
</evidence>
<dbReference type="EC" id="2.4.-.-" evidence="2"/>
<dbReference type="PANTHER" id="PTHR45947">
    <property type="entry name" value="SULFOQUINOVOSYL TRANSFERASE SQD2"/>
    <property type="match status" value="1"/>
</dbReference>